<dbReference type="Proteomes" id="UP001597186">
    <property type="component" value="Unassembled WGS sequence"/>
</dbReference>
<evidence type="ECO:0000313" key="1">
    <source>
        <dbReference type="EMBL" id="MFD1510170.1"/>
    </source>
</evidence>
<dbReference type="InterPro" id="IPR020915">
    <property type="entry name" value="UPF0311"/>
</dbReference>
<name>A0ABW4EGB6_9RHOB</name>
<dbReference type="Gene3D" id="2.40.160.20">
    <property type="match status" value="1"/>
</dbReference>
<dbReference type="EMBL" id="JBHUDD010000059">
    <property type="protein sequence ID" value="MFD1510170.1"/>
    <property type="molecule type" value="Genomic_DNA"/>
</dbReference>
<protein>
    <submittedName>
        <fullName evidence="1">DUF3237 family protein</fullName>
    </submittedName>
</protein>
<organism evidence="1 2">
    <name type="scientific">Lacimonas salitolerans</name>
    <dbReference type="NCBI Taxonomy" id="1323750"/>
    <lineage>
        <taxon>Bacteria</taxon>
        <taxon>Pseudomonadati</taxon>
        <taxon>Pseudomonadota</taxon>
        <taxon>Alphaproteobacteria</taxon>
        <taxon>Rhodobacterales</taxon>
        <taxon>Paracoccaceae</taxon>
        <taxon>Lacimonas</taxon>
    </lineage>
</organism>
<dbReference type="Pfam" id="PF11578">
    <property type="entry name" value="DUF3237"/>
    <property type="match status" value="1"/>
</dbReference>
<evidence type="ECO:0000313" key="2">
    <source>
        <dbReference type="Proteomes" id="UP001597186"/>
    </source>
</evidence>
<accession>A0ABW4EGB6</accession>
<dbReference type="RefSeq" id="WP_379916073.1">
    <property type="nucleotide sequence ID" value="NZ_JBHUDD010000059.1"/>
</dbReference>
<keyword evidence="2" id="KW-1185">Reference proteome</keyword>
<sequence length="161" mass="16740">MADTGANGPRCTDLGASRPLDPPALEFRIAIRADIGPAQEFMTSAGTTRAVFPITGGVLAADGLTGDILPGGADWAIGLPDGSYAIEARYLIALQDGTVIAITNAGRMVPRADGAYIGRTRASFEVPPGPHDWLGKAVFLGTAMAEAGDDDHVYIELWEAT</sequence>
<proteinExistence type="predicted"/>
<dbReference type="PANTHER" id="PTHR37315:SF1">
    <property type="entry name" value="UPF0311 PROTEIN BLR7842"/>
    <property type="match status" value="1"/>
</dbReference>
<gene>
    <name evidence="1" type="ORF">ACFTOW_12235</name>
</gene>
<dbReference type="PANTHER" id="PTHR37315">
    <property type="entry name" value="UPF0311 PROTEIN BLR7842"/>
    <property type="match status" value="1"/>
</dbReference>
<reference evidence="2" key="1">
    <citation type="journal article" date="2019" name="Int. J. Syst. Evol. Microbiol.">
        <title>The Global Catalogue of Microorganisms (GCM) 10K type strain sequencing project: providing services to taxonomists for standard genome sequencing and annotation.</title>
        <authorList>
            <consortium name="The Broad Institute Genomics Platform"/>
            <consortium name="The Broad Institute Genome Sequencing Center for Infectious Disease"/>
            <person name="Wu L."/>
            <person name="Ma J."/>
        </authorList>
    </citation>
    <scope>NUCLEOTIDE SEQUENCE [LARGE SCALE GENOMIC DNA]</scope>
    <source>
        <strain evidence="2">CGMCC 1.12477</strain>
    </source>
</reference>
<comment type="caution">
    <text evidence="1">The sequence shown here is derived from an EMBL/GenBank/DDBJ whole genome shotgun (WGS) entry which is preliminary data.</text>
</comment>